<gene>
    <name evidence="1" type="ORF">NE863_09665</name>
</gene>
<proteinExistence type="predicted"/>
<organism evidence="1 2">
    <name type="scientific">Ensifer adhaerens</name>
    <name type="common">Sinorhizobium morelense</name>
    <dbReference type="NCBI Taxonomy" id="106592"/>
    <lineage>
        <taxon>Bacteria</taxon>
        <taxon>Pseudomonadati</taxon>
        <taxon>Pseudomonadota</taxon>
        <taxon>Alphaproteobacteria</taxon>
        <taxon>Hyphomicrobiales</taxon>
        <taxon>Rhizobiaceae</taxon>
        <taxon>Sinorhizobium/Ensifer group</taxon>
        <taxon>Ensifer</taxon>
    </lineage>
</organism>
<dbReference type="EMBL" id="CP098807">
    <property type="protein sequence ID" value="USJ25211.1"/>
    <property type="molecule type" value="Genomic_DNA"/>
</dbReference>
<accession>A0A9Q9DBK5</accession>
<dbReference type="OrthoDB" id="8421548at2"/>
<evidence type="ECO:0000313" key="1">
    <source>
        <dbReference type="EMBL" id="USJ25211.1"/>
    </source>
</evidence>
<dbReference type="AlphaFoldDB" id="A0A9Q9DBK5"/>
<sequence length="63" mass="6685">MTVTLDRSALFAAIEAFWETEGGNDRGIEAAISAYLQHQGLTTFDGMATRKRAALAAATARPA</sequence>
<dbReference type="RefSeq" id="WP_060516135.1">
    <property type="nucleotide sequence ID" value="NZ_CAXURO020000001.1"/>
</dbReference>
<protein>
    <submittedName>
        <fullName evidence="1">Uncharacterized protein</fullName>
    </submittedName>
</protein>
<name>A0A9Q9DBK5_ENSAD</name>
<evidence type="ECO:0000313" key="2">
    <source>
        <dbReference type="Proteomes" id="UP001055460"/>
    </source>
</evidence>
<dbReference type="Proteomes" id="UP001055460">
    <property type="component" value="Chromosome"/>
</dbReference>
<reference evidence="1" key="1">
    <citation type="submission" date="2022-06" db="EMBL/GenBank/DDBJ databases">
        <title>Physiological and biochemical characterization and genomic elucidation of a strain of the genus Ensifer adhaerens M8 that combines arsenic oxidation and chromium reduction.</title>
        <authorList>
            <person name="Li X."/>
            <person name="Yu c."/>
        </authorList>
    </citation>
    <scope>NUCLEOTIDE SEQUENCE</scope>
    <source>
        <strain evidence="1">M8</strain>
    </source>
</reference>